<dbReference type="SUPFAM" id="SSF53335">
    <property type="entry name" value="S-adenosyl-L-methionine-dependent methyltransferases"/>
    <property type="match status" value="1"/>
</dbReference>
<reference evidence="4 5" key="2">
    <citation type="submission" date="2018-11" db="EMBL/GenBank/DDBJ databases">
        <authorList>
            <consortium name="Pathogen Informatics"/>
        </authorList>
    </citation>
    <scope>NUCLEOTIDE SEQUENCE [LARGE SCALE GENOMIC DNA]</scope>
    <source>
        <strain evidence="4 5">Egypt</strain>
    </source>
</reference>
<dbReference type="Gene3D" id="3.40.50.150">
    <property type="entry name" value="Vaccinia Virus protein VP39"/>
    <property type="match status" value="1"/>
</dbReference>
<dbReference type="Proteomes" id="UP000272942">
    <property type="component" value="Unassembled WGS sequence"/>
</dbReference>
<dbReference type="Pfam" id="PF08241">
    <property type="entry name" value="Methyltransf_11"/>
    <property type="match status" value="1"/>
</dbReference>
<dbReference type="GO" id="GO:0002098">
    <property type="term" value="P:tRNA wobble uridine modification"/>
    <property type="evidence" value="ECO:0007669"/>
    <property type="project" value="TreeGrafter"/>
</dbReference>
<keyword evidence="2" id="KW-0808">Transferase</keyword>
<dbReference type="InterPro" id="IPR051422">
    <property type="entry name" value="AlkB_tRNA_MeTrf/Diox"/>
</dbReference>
<evidence type="ECO:0000313" key="4">
    <source>
        <dbReference type="EMBL" id="VDP86367.1"/>
    </source>
</evidence>
<evidence type="ECO:0000256" key="1">
    <source>
        <dbReference type="ARBA" id="ARBA00022603"/>
    </source>
</evidence>
<dbReference type="GO" id="GO:0005737">
    <property type="term" value="C:cytoplasm"/>
    <property type="evidence" value="ECO:0007669"/>
    <property type="project" value="TreeGrafter"/>
</dbReference>
<dbReference type="GO" id="GO:0008757">
    <property type="term" value="F:S-adenosylmethionine-dependent methyltransferase activity"/>
    <property type="evidence" value="ECO:0007669"/>
    <property type="project" value="InterPro"/>
</dbReference>
<dbReference type="GO" id="GO:0005634">
    <property type="term" value="C:nucleus"/>
    <property type="evidence" value="ECO:0007669"/>
    <property type="project" value="TreeGrafter"/>
</dbReference>
<reference evidence="6" key="1">
    <citation type="submission" date="2016-06" db="UniProtKB">
        <authorList>
            <consortium name="WormBaseParasite"/>
        </authorList>
    </citation>
    <scope>IDENTIFICATION</scope>
</reference>
<dbReference type="CDD" id="cd02440">
    <property type="entry name" value="AdoMet_MTases"/>
    <property type="match status" value="1"/>
</dbReference>
<sequence length="275" mass="30472">MNEQCPSGDGFGSVKHNADLSNLTFDPATLEDVCVHKVYDSIAEEFSSTRHSPWPGVVEFLQTFSSGAFGADIGCGNGKYLLAAMERLSAPSTNQTNVVRLAPILALDRSVRLSQIVRERGFDVVVGDILRLPYLAARLDFFLCIAVIHHLSTAERRLNAIRELARLLRPGGKGLIQVWAKEQRDPTNAEPAPYLRKNKQRVAVGDQPQITAEPVQNVCLPVHVSGTEFASSDMLVPWKRKTTKTTPGTLILYTQVQSVINPELMNETLDNHWIR</sequence>
<name>A0A183ASU4_9TREM</name>
<dbReference type="OrthoDB" id="271595at2759"/>
<dbReference type="InterPro" id="IPR013216">
    <property type="entry name" value="Methyltransf_11"/>
</dbReference>
<keyword evidence="1" id="KW-0489">Methyltransferase</keyword>
<evidence type="ECO:0000256" key="2">
    <source>
        <dbReference type="ARBA" id="ARBA00022679"/>
    </source>
</evidence>
<dbReference type="PANTHER" id="PTHR13069">
    <property type="entry name" value="ALKYLATED DNA REPAIR PROTEIN ALKB HOMOLOG 8"/>
    <property type="match status" value="1"/>
</dbReference>
<organism evidence="6">
    <name type="scientific">Echinostoma caproni</name>
    <dbReference type="NCBI Taxonomy" id="27848"/>
    <lineage>
        <taxon>Eukaryota</taxon>
        <taxon>Metazoa</taxon>
        <taxon>Spiralia</taxon>
        <taxon>Lophotrochozoa</taxon>
        <taxon>Platyhelminthes</taxon>
        <taxon>Trematoda</taxon>
        <taxon>Digenea</taxon>
        <taxon>Plagiorchiida</taxon>
        <taxon>Echinostomata</taxon>
        <taxon>Echinostomatoidea</taxon>
        <taxon>Echinostomatidae</taxon>
        <taxon>Echinostoma</taxon>
    </lineage>
</organism>
<gene>
    <name evidence="4" type="ORF">ECPE_LOCUS10029</name>
</gene>
<proteinExistence type="predicted"/>
<dbReference type="PANTHER" id="PTHR13069:SF21">
    <property type="entry name" value="ALKYLATED DNA REPAIR PROTEIN ALKB HOMOLOG 8"/>
    <property type="match status" value="1"/>
</dbReference>
<dbReference type="WBParaSite" id="ECPE_0001006101-mRNA-1">
    <property type="protein sequence ID" value="ECPE_0001006101-mRNA-1"/>
    <property type="gene ID" value="ECPE_0001006101"/>
</dbReference>
<protein>
    <submittedName>
        <fullName evidence="6">Methyltransf_11 domain-containing protein</fullName>
    </submittedName>
</protein>
<dbReference type="AlphaFoldDB" id="A0A183ASU4"/>
<keyword evidence="5" id="KW-1185">Reference proteome</keyword>
<evidence type="ECO:0000313" key="5">
    <source>
        <dbReference type="Proteomes" id="UP000272942"/>
    </source>
</evidence>
<dbReference type="GO" id="GO:0000049">
    <property type="term" value="F:tRNA binding"/>
    <property type="evidence" value="ECO:0007669"/>
    <property type="project" value="TreeGrafter"/>
</dbReference>
<evidence type="ECO:0000313" key="6">
    <source>
        <dbReference type="WBParaSite" id="ECPE_0001006101-mRNA-1"/>
    </source>
</evidence>
<feature type="domain" description="Methyltransferase type 11" evidence="3">
    <location>
        <begin position="72"/>
        <end position="174"/>
    </location>
</feature>
<accession>A0A183ASU4</accession>
<dbReference type="GO" id="GO:0030488">
    <property type="term" value="P:tRNA methylation"/>
    <property type="evidence" value="ECO:0007669"/>
    <property type="project" value="TreeGrafter"/>
</dbReference>
<dbReference type="InterPro" id="IPR029063">
    <property type="entry name" value="SAM-dependent_MTases_sf"/>
</dbReference>
<evidence type="ECO:0000259" key="3">
    <source>
        <dbReference type="Pfam" id="PF08241"/>
    </source>
</evidence>
<dbReference type="GO" id="GO:0106335">
    <property type="term" value="F:tRNA (5-carboxymethyluridine(34)-5-O)-methyltransferase activity"/>
    <property type="evidence" value="ECO:0007669"/>
    <property type="project" value="TreeGrafter"/>
</dbReference>
<dbReference type="EMBL" id="UZAN01048361">
    <property type="protein sequence ID" value="VDP86367.1"/>
    <property type="molecule type" value="Genomic_DNA"/>
</dbReference>